<gene>
    <name evidence="14" type="ORF">SAMN05421842_1063</name>
</gene>
<dbReference type="InterPro" id="IPR002869">
    <property type="entry name" value="Pyrv_flavodox_OxRed_cen"/>
</dbReference>
<dbReference type="Gene3D" id="3.40.920.10">
    <property type="entry name" value="Pyruvate-ferredoxin oxidoreductase, PFOR, domain III"/>
    <property type="match status" value="1"/>
</dbReference>
<dbReference type="InterPro" id="IPR019456">
    <property type="entry name" value="Pyrv-flavodox_OxRtase_EKR"/>
</dbReference>
<dbReference type="Gene3D" id="3.40.50.920">
    <property type="match status" value="1"/>
</dbReference>
<keyword evidence="4 12" id="KW-0479">Metal-binding</keyword>
<dbReference type="Pfam" id="PF12838">
    <property type="entry name" value="Fer4_7"/>
    <property type="match status" value="1"/>
</dbReference>
<protein>
    <recommendedName>
        <fullName evidence="9">Pyruvate:ferredoxin oxidoreductase</fullName>
        <ecNumber evidence="9">1.2.7.1</ecNumber>
    </recommendedName>
    <alternativeName>
        <fullName evidence="9">Pyruvate synthase</fullName>
    </alternativeName>
</protein>
<evidence type="ECO:0000256" key="2">
    <source>
        <dbReference type="ARBA" id="ARBA00022448"/>
    </source>
</evidence>
<dbReference type="InterPro" id="IPR019752">
    <property type="entry name" value="Pyrv/ketoisovalerate_OxRed_cat"/>
</dbReference>
<dbReference type="PROSITE" id="PS00198">
    <property type="entry name" value="4FE4S_FER_1"/>
    <property type="match status" value="1"/>
</dbReference>
<feature type="binding site" evidence="12">
    <location>
        <position position="699"/>
    </location>
    <ligand>
        <name>[4Fe-4S] cluster</name>
        <dbReference type="ChEBI" id="CHEBI:49883"/>
        <label>2</label>
    </ligand>
</feature>
<dbReference type="Gene3D" id="3.30.70.20">
    <property type="match status" value="1"/>
</dbReference>
<dbReference type="FunFam" id="3.40.50.970:FF:000041">
    <property type="entry name" value="Pyruvate:ferredoxin (Flavodoxin) oxidoreductase"/>
    <property type="match status" value="1"/>
</dbReference>
<feature type="binding site" evidence="12">
    <location>
        <position position="746"/>
    </location>
    <ligand>
        <name>[4Fe-4S] cluster</name>
        <dbReference type="ChEBI" id="CHEBI:49883"/>
        <label>2</label>
    </ligand>
</feature>
<evidence type="ECO:0000256" key="12">
    <source>
        <dbReference type="PIRSR" id="PIRSR000159-50"/>
    </source>
</evidence>
<feature type="binding site" evidence="12">
    <location>
        <position position="752"/>
    </location>
    <ligand>
        <name>[4Fe-4S] cluster</name>
        <dbReference type="ChEBI" id="CHEBI:49883"/>
        <label>2</label>
    </ligand>
</feature>
<sequence>MRKMKTMDGNTAAAHISYAFTEVTAIYPITPSSPMAEHVDEWVAQGRKNIFGQPVRVMEMQSEAGAAGAVHGSLQAGALTTTYTASQGLLLMIPNMYKISGEMLPGVFHVSARALATSSLNIFGDHQDVMAARQTGFAMLAEGSVQEVMDLAPVAHLTAIKTRIPFCNFFDGFRTSHEIQKIEVLEYDELAKLVDWDSIEAFRARSLNPDHPVTRGTAQNADIYFQERESVNKFYDELPDVVEGYMAEITKLTGREYHCFDYYGAPDADRIIIAMGSATDVCEETIDYLNANGQKVGVVKVRLYRPFSIEKLIAAIPNTVKKIAVLDRTKEPGAAGEPLYLDVRDAFYGKENAPIIVGGRFGLGSKDPNPGHIAAVYANLAKEQPKNGFTIGIVDDVTNKSLEVTEDIDATPEGTTACKFWGLGSDGTVGANKSAIKIIGDHTDMYAQGYFFYDSKKSGGITVSHLRFGKKAIKSPYLINKADFVSCSNQSYIHKYNVVDGLKPGCTFLLNTIWSPEDLEEKLPASYKRFIANNNIKFYTLNAVAIAQEIGLGGRINMIMQSAFFKLAKIIPVEDAIKYLKDAVITSYGKKGEKVVNMNNAAIDKGVESIVAIKIPEAWKTAKDAETTDTKKKSDFVKDIVIPMNRQEGDSLPVSTFIGMEDGTFEAGTAAFEKRGIAVNVPEWDSEKCIQCNQCAMVCPHAVIRPVLLTEAEKNAAPESLTAVAAKGLKTETPLFYSMAVAPLDCSGCGNCAQICPAPGKALIMKPQESQHNKIEAWDYSMDVVAPKANPMNKNTVKGSQFEQPLLEFSGACAGCGETPYAKLITQLFGDRMMIANATGCSSIWGGSAPSTPYTTNHNGHGPAWANSLFEDNAEYGLGMYLGVKAIRQRIAENAEKAIAAGIEDEAKAALQDWLDNAQEGAGTRDRANKVVTALEKSNNELAKVILKDKEYLVKRSQWIFGGDGWAYDIGYGGVDHVLATGEDVNIFVFDTEVYSNTGGQSSKSTPTAAIAKFAASGKKTKKKDLGMMAMTYGYVYVAQINMGADKNQTLKAIAEAEAYKGPSLIIGYAPCINHGIRIGMGNSQLEAKRATDCGYWSMYRFNPELKGTKNPFSLDSKEPTADFKEFLMGEVRYASLAKAFPEAADALFEKTHQDAMERLEGYKKLANQ</sequence>
<dbReference type="GO" id="GO:0006979">
    <property type="term" value="P:response to oxidative stress"/>
    <property type="evidence" value="ECO:0007669"/>
    <property type="project" value="TreeGrafter"/>
</dbReference>
<dbReference type="InterPro" id="IPR017900">
    <property type="entry name" value="4Fe4S_Fe_S_CS"/>
</dbReference>
<feature type="binding site" evidence="12">
    <location>
        <position position="816"/>
    </location>
    <ligand>
        <name>[4Fe-4S] cluster</name>
        <dbReference type="ChEBI" id="CHEBI:49883"/>
        <label>3</label>
    </ligand>
</feature>
<dbReference type="Proteomes" id="UP000199263">
    <property type="component" value="Unassembled WGS sequence"/>
</dbReference>
<organism evidence="14 15">
    <name type="scientific">Clostridium uliginosum</name>
    <dbReference type="NCBI Taxonomy" id="119641"/>
    <lineage>
        <taxon>Bacteria</taxon>
        <taxon>Bacillati</taxon>
        <taxon>Bacillota</taxon>
        <taxon>Clostridia</taxon>
        <taxon>Eubacteriales</taxon>
        <taxon>Clostridiaceae</taxon>
        <taxon>Clostridium</taxon>
    </lineage>
</organism>
<name>A0A1I1KIC8_9CLOT</name>
<evidence type="ECO:0000256" key="9">
    <source>
        <dbReference type="PIRNR" id="PIRNR000159"/>
    </source>
</evidence>
<dbReference type="PROSITE" id="PS51379">
    <property type="entry name" value="4FE4S_FER_2"/>
    <property type="match status" value="2"/>
</dbReference>
<feature type="site" description="Important for catalytic activity" evidence="11">
    <location>
        <position position="63"/>
    </location>
</feature>
<keyword evidence="3 12" id="KW-0004">4Fe-4S</keyword>
<evidence type="ECO:0000256" key="1">
    <source>
        <dbReference type="ARBA" id="ARBA00009032"/>
    </source>
</evidence>
<dbReference type="CDD" id="cd03377">
    <property type="entry name" value="TPP_PFOR_PNO"/>
    <property type="match status" value="1"/>
</dbReference>
<dbReference type="InterPro" id="IPR002880">
    <property type="entry name" value="Pyrv_Fd/Flavodoxin_OxRdtase_N"/>
</dbReference>
<dbReference type="InterPro" id="IPR011895">
    <property type="entry name" value="Pyrv_flavodox_OxRed"/>
</dbReference>
<feature type="binding site" evidence="10">
    <location>
        <begin position="992"/>
        <end position="997"/>
    </location>
    <ligand>
        <name>thiamine diphosphate</name>
        <dbReference type="ChEBI" id="CHEBI:58937"/>
    </ligand>
</feature>
<dbReference type="FunFam" id="3.30.70.20:FF:000022">
    <property type="entry name" value="Pyruvate:ferredoxin (Flavodoxin) oxidoreductase"/>
    <property type="match status" value="1"/>
</dbReference>
<dbReference type="SUPFAM" id="SSF52518">
    <property type="entry name" value="Thiamin diphosphate-binding fold (THDP-binding)"/>
    <property type="match status" value="2"/>
</dbReference>
<evidence type="ECO:0000256" key="11">
    <source>
        <dbReference type="PIRSR" id="PIRSR000159-2"/>
    </source>
</evidence>
<keyword evidence="5 9" id="KW-0249">Electron transport</keyword>
<dbReference type="Pfam" id="PF10371">
    <property type="entry name" value="EKR"/>
    <property type="match status" value="1"/>
</dbReference>
<feature type="site" description="Important for catalytic activity" evidence="11">
    <location>
        <position position="113"/>
    </location>
</feature>
<keyword evidence="6 9" id="KW-0560">Oxidoreductase</keyword>
<keyword evidence="14" id="KW-0670">Pyruvate</keyword>
<dbReference type="FunFam" id="3.40.50.970:FF:000012">
    <property type="entry name" value="Pyruvate:ferredoxin (Flavodoxin) oxidoreductase"/>
    <property type="match status" value="1"/>
</dbReference>
<feature type="site" description="Important for catalytic activity" evidence="11">
    <location>
        <position position="997"/>
    </location>
</feature>
<dbReference type="FunFam" id="3.40.50.920:FF:000007">
    <property type="entry name" value="Pyruvate:ferredoxin (Flavodoxin) oxidoreductase"/>
    <property type="match status" value="1"/>
</dbReference>
<dbReference type="GO" id="GO:0051539">
    <property type="term" value="F:4 iron, 4 sulfur cluster binding"/>
    <property type="evidence" value="ECO:0007669"/>
    <property type="project" value="UniProtKB-KW"/>
</dbReference>
<dbReference type="FunFam" id="3.40.920.10:FF:000001">
    <property type="entry name" value="Pyruvate:ferredoxin (Flavodoxin) oxidoreductase"/>
    <property type="match status" value="1"/>
</dbReference>
<dbReference type="InterPro" id="IPR009014">
    <property type="entry name" value="Transketo_C/PFOR_II"/>
</dbReference>
<dbReference type="STRING" id="119641.SAMN05421842_1063"/>
<dbReference type="OrthoDB" id="9794954at2"/>
<feature type="binding site" evidence="12">
    <location>
        <position position="841"/>
    </location>
    <ligand>
        <name>[4Fe-4S] cluster</name>
        <dbReference type="ChEBI" id="CHEBI:49883"/>
        <label>3</label>
    </ligand>
</feature>
<dbReference type="NCBIfam" id="TIGR02176">
    <property type="entry name" value="pyruv_ox_red"/>
    <property type="match status" value="1"/>
</dbReference>
<comment type="cofactor">
    <cofactor evidence="12">
        <name>[4Fe-4S] cluster</name>
        <dbReference type="ChEBI" id="CHEBI:49883"/>
    </cofactor>
    <text evidence="12">Binds 3 [4Fe-4S] clusters per subunit.</text>
</comment>
<feature type="domain" description="4Fe-4S ferredoxin-type" evidence="13">
    <location>
        <begin position="680"/>
        <end position="709"/>
    </location>
</feature>
<evidence type="ECO:0000313" key="14">
    <source>
        <dbReference type="EMBL" id="SFC60032.1"/>
    </source>
</evidence>
<feature type="binding site" evidence="12">
    <location>
        <position position="692"/>
    </location>
    <ligand>
        <name>[4Fe-4S] cluster</name>
        <dbReference type="ChEBI" id="CHEBI:49883"/>
        <label>1</label>
    </ligand>
</feature>
<dbReference type="SUPFAM" id="SSF54862">
    <property type="entry name" value="4Fe-4S ferredoxins"/>
    <property type="match status" value="1"/>
</dbReference>
<dbReference type="SUPFAM" id="SSF52922">
    <property type="entry name" value="TK C-terminal domain-like"/>
    <property type="match status" value="1"/>
</dbReference>
<keyword evidence="15" id="KW-1185">Reference proteome</keyword>
<keyword evidence="8 12" id="KW-0411">Iron-sulfur</keyword>
<feature type="binding site" evidence="12">
    <location>
        <position position="749"/>
    </location>
    <ligand>
        <name>[4Fe-4S] cluster</name>
        <dbReference type="ChEBI" id="CHEBI:49883"/>
        <label>2</label>
    </ligand>
</feature>
<feature type="binding site" evidence="12">
    <location>
        <position position="1072"/>
    </location>
    <ligand>
        <name>[4Fe-4S] cluster</name>
        <dbReference type="ChEBI" id="CHEBI:49883"/>
        <label>3</label>
    </ligand>
</feature>
<feature type="site" description="Important for catalytic activity" evidence="11">
    <location>
        <position position="30"/>
    </location>
</feature>
<feature type="binding site" evidence="10">
    <location>
        <position position="841"/>
    </location>
    <ligand>
        <name>thiamine diphosphate</name>
        <dbReference type="ChEBI" id="CHEBI:58937"/>
    </ligand>
</feature>
<dbReference type="InterPro" id="IPR017896">
    <property type="entry name" value="4Fe4S_Fe-S-bd"/>
</dbReference>
<dbReference type="Pfam" id="PF17147">
    <property type="entry name" value="PFOR_II"/>
    <property type="match status" value="1"/>
</dbReference>
<dbReference type="GO" id="GO:0019164">
    <property type="term" value="F:pyruvate synthase activity"/>
    <property type="evidence" value="ECO:0007669"/>
    <property type="project" value="UniProtKB-EC"/>
</dbReference>
<dbReference type="Pfam" id="PF01558">
    <property type="entry name" value="POR"/>
    <property type="match status" value="1"/>
</dbReference>
<feature type="binding site" evidence="10">
    <location>
        <position position="63"/>
    </location>
    <ligand>
        <name>thiamine diphosphate</name>
        <dbReference type="ChEBI" id="CHEBI:58937"/>
    </ligand>
</feature>
<evidence type="ECO:0000256" key="4">
    <source>
        <dbReference type="ARBA" id="ARBA00022723"/>
    </source>
</evidence>
<evidence type="ECO:0000259" key="13">
    <source>
        <dbReference type="PROSITE" id="PS51379"/>
    </source>
</evidence>
<feature type="binding site" evidence="12">
    <location>
        <position position="813"/>
    </location>
    <ligand>
        <name>[4Fe-4S] cluster</name>
        <dbReference type="ChEBI" id="CHEBI:49883"/>
        <label>3</label>
    </ligand>
</feature>
<dbReference type="InterPro" id="IPR050722">
    <property type="entry name" value="Pyruvate:ferred/Flavod_OxRd"/>
</dbReference>
<dbReference type="RefSeq" id="WP_090089489.1">
    <property type="nucleotide sequence ID" value="NZ_FOMG01000006.1"/>
</dbReference>
<evidence type="ECO:0000313" key="15">
    <source>
        <dbReference type="Proteomes" id="UP000199263"/>
    </source>
</evidence>
<dbReference type="EC" id="1.2.7.1" evidence="9"/>
<proteinExistence type="inferred from homology"/>
<comment type="similarity">
    <text evidence="1 9">Belongs to the pyruvate:ferredoxin/flavodoxin oxidoreductase family.</text>
</comment>
<dbReference type="InterPro" id="IPR033412">
    <property type="entry name" value="PFOR_II"/>
</dbReference>
<dbReference type="CDD" id="cd07034">
    <property type="entry name" value="TPP_PYR_PFOR_IOR-alpha_like"/>
    <property type="match status" value="1"/>
</dbReference>
<comment type="catalytic activity">
    <reaction evidence="9">
        <text>2 oxidized [2Fe-2S]-[ferredoxin] + pyruvate + CoA = 2 reduced [2Fe-2S]-[ferredoxin] + acetyl-CoA + CO2 + H(+)</text>
        <dbReference type="Rhea" id="RHEA:12765"/>
        <dbReference type="Rhea" id="RHEA-COMP:10000"/>
        <dbReference type="Rhea" id="RHEA-COMP:10001"/>
        <dbReference type="ChEBI" id="CHEBI:15361"/>
        <dbReference type="ChEBI" id="CHEBI:15378"/>
        <dbReference type="ChEBI" id="CHEBI:16526"/>
        <dbReference type="ChEBI" id="CHEBI:33737"/>
        <dbReference type="ChEBI" id="CHEBI:33738"/>
        <dbReference type="ChEBI" id="CHEBI:57287"/>
        <dbReference type="ChEBI" id="CHEBI:57288"/>
        <dbReference type="EC" id="1.2.7.1"/>
    </reaction>
</comment>
<evidence type="ECO:0000256" key="10">
    <source>
        <dbReference type="PIRSR" id="PIRSR000159-1"/>
    </source>
</evidence>
<dbReference type="PANTHER" id="PTHR32154:SF0">
    <property type="entry name" value="PYRUVATE-FLAVODOXIN OXIDOREDUCTASE-RELATED"/>
    <property type="match status" value="1"/>
</dbReference>
<dbReference type="Gene3D" id="3.40.50.970">
    <property type="match status" value="2"/>
</dbReference>
<feature type="binding site" evidence="10">
    <location>
        <position position="818"/>
    </location>
    <ligand>
        <name>thiamine diphosphate</name>
        <dbReference type="ChEBI" id="CHEBI:58937"/>
    </ligand>
</feature>
<evidence type="ECO:0000256" key="3">
    <source>
        <dbReference type="ARBA" id="ARBA00022485"/>
    </source>
</evidence>
<feature type="binding site" evidence="12">
    <location>
        <position position="695"/>
    </location>
    <ligand>
        <name>[4Fe-4S] cluster</name>
        <dbReference type="ChEBI" id="CHEBI:49883"/>
        <label>1</label>
    </ligand>
</feature>
<dbReference type="PANTHER" id="PTHR32154">
    <property type="entry name" value="PYRUVATE-FLAVODOXIN OXIDOREDUCTASE-RELATED"/>
    <property type="match status" value="1"/>
</dbReference>
<dbReference type="SMART" id="SM00890">
    <property type="entry name" value="EKR"/>
    <property type="match status" value="1"/>
</dbReference>
<evidence type="ECO:0000256" key="8">
    <source>
        <dbReference type="ARBA" id="ARBA00023014"/>
    </source>
</evidence>
<keyword evidence="7 12" id="KW-0408">Iron</keyword>
<keyword evidence="2 9" id="KW-0813">Transport</keyword>
<evidence type="ECO:0000256" key="6">
    <source>
        <dbReference type="ARBA" id="ARBA00023002"/>
    </source>
</evidence>
<evidence type="ECO:0000256" key="7">
    <source>
        <dbReference type="ARBA" id="ARBA00023004"/>
    </source>
</evidence>
<feature type="binding site" evidence="10">
    <location>
        <position position="113"/>
    </location>
    <ligand>
        <name>pyruvate</name>
        <dbReference type="ChEBI" id="CHEBI:15361"/>
    </ligand>
</feature>
<dbReference type="InterPro" id="IPR029061">
    <property type="entry name" value="THDP-binding"/>
</dbReference>
<feature type="binding site" evidence="10">
    <location>
        <begin position="963"/>
        <end position="966"/>
    </location>
    <ligand>
        <name>thiamine diphosphate</name>
        <dbReference type="ChEBI" id="CHEBI:58937"/>
    </ligand>
</feature>
<dbReference type="EMBL" id="FOMG01000006">
    <property type="protein sequence ID" value="SFC60032.1"/>
    <property type="molecule type" value="Genomic_DNA"/>
</dbReference>
<dbReference type="PIRSF" id="PIRSF000159">
    <property type="entry name" value="NifJ"/>
    <property type="match status" value="1"/>
</dbReference>
<reference evidence="14 15" key="1">
    <citation type="submission" date="2016-10" db="EMBL/GenBank/DDBJ databases">
        <authorList>
            <person name="de Groot N.N."/>
        </authorList>
    </citation>
    <scope>NUCLEOTIDE SEQUENCE [LARGE SCALE GENOMIC DNA]</scope>
    <source>
        <strain evidence="14 15">DSM 12992</strain>
    </source>
</reference>
<accession>A0A1I1KIC8</accession>
<dbReference type="SUPFAM" id="SSF53323">
    <property type="entry name" value="Pyruvate-ferredoxin oxidoreductase, PFOR, domain III"/>
    <property type="match status" value="1"/>
</dbReference>
<feature type="domain" description="4Fe-4S ferredoxin-type" evidence="13">
    <location>
        <begin position="737"/>
        <end position="768"/>
    </location>
</feature>
<dbReference type="AlphaFoldDB" id="A0A1I1KIC8"/>
<dbReference type="GO" id="GO:0022900">
    <property type="term" value="P:electron transport chain"/>
    <property type="evidence" value="ECO:0007669"/>
    <property type="project" value="InterPro"/>
</dbReference>
<dbReference type="Gene3D" id="4.10.780.10">
    <property type="entry name" value="Pyruvate-flavodoxin oxidoreductase, EKR domain"/>
    <property type="match status" value="1"/>
</dbReference>
<dbReference type="GO" id="GO:0005506">
    <property type="term" value="F:iron ion binding"/>
    <property type="evidence" value="ECO:0007669"/>
    <property type="project" value="InterPro"/>
</dbReference>
<feature type="binding site" evidence="10">
    <location>
        <position position="30"/>
    </location>
    <ligand>
        <name>pyruvate</name>
        <dbReference type="ChEBI" id="CHEBI:15361"/>
    </ligand>
</feature>
<feature type="binding site" evidence="12">
    <location>
        <position position="756"/>
    </location>
    <ligand>
        <name>[4Fe-4S] cluster</name>
        <dbReference type="ChEBI" id="CHEBI:49883"/>
        <label>1</label>
    </ligand>
</feature>
<feature type="binding site" evidence="12">
    <location>
        <position position="689"/>
    </location>
    <ligand>
        <name>[4Fe-4S] cluster</name>
        <dbReference type="ChEBI" id="CHEBI:49883"/>
        <label>1</label>
    </ligand>
</feature>
<dbReference type="Pfam" id="PF01855">
    <property type="entry name" value="POR_N"/>
    <property type="match status" value="1"/>
</dbReference>
<dbReference type="InterPro" id="IPR037112">
    <property type="entry name" value="Pyrv-flavodox_OxR_EKR_sf"/>
</dbReference>
<evidence type="ECO:0000256" key="5">
    <source>
        <dbReference type="ARBA" id="ARBA00022982"/>
    </source>
</evidence>